<evidence type="ECO:0000313" key="2">
    <source>
        <dbReference type="Proteomes" id="UP001350005"/>
    </source>
</evidence>
<dbReference type="EMBL" id="JAZGJU010000004">
    <property type="protein sequence ID" value="MEE6126260.1"/>
    <property type="molecule type" value="Genomic_DNA"/>
</dbReference>
<organism evidence="1 2">
    <name type="scientific">Chryseobacterium arthrosphaerae</name>
    <dbReference type="NCBI Taxonomy" id="651561"/>
    <lineage>
        <taxon>Bacteria</taxon>
        <taxon>Pseudomonadati</taxon>
        <taxon>Bacteroidota</taxon>
        <taxon>Flavobacteriia</taxon>
        <taxon>Flavobacteriales</taxon>
        <taxon>Weeksellaceae</taxon>
        <taxon>Chryseobacterium group</taxon>
        <taxon>Chryseobacterium</taxon>
    </lineage>
</organism>
<dbReference type="RefSeq" id="WP_241309029.1">
    <property type="nucleotide sequence ID" value="NZ_JAKYXJ010000001.1"/>
</dbReference>
<accession>A0ABU7QUS4</accession>
<evidence type="ECO:0000313" key="1">
    <source>
        <dbReference type="EMBL" id="MEE6126260.1"/>
    </source>
</evidence>
<dbReference type="Proteomes" id="UP001350005">
    <property type="component" value="Unassembled WGS sequence"/>
</dbReference>
<gene>
    <name evidence="1" type="ORF">V2E39_02535</name>
</gene>
<keyword evidence="2" id="KW-1185">Reference proteome</keyword>
<comment type="caution">
    <text evidence="1">The sequence shown here is derived from an EMBL/GenBank/DDBJ whole genome shotgun (WGS) entry which is preliminary data.</text>
</comment>
<name>A0ABU7QUS4_9FLAO</name>
<evidence type="ECO:0008006" key="3">
    <source>
        <dbReference type="Google" id="ProtNLM"/>
    </source>
</evidence>
<reference evidence="1 2" key="1">
    <citation type="submission" date="2024-01" db="EMBL/GenBank/DDBJ databases">
        <title>Whole genome of Chryseobacterium arthrosphaerae NNCa 2741.</title>
        <authorList>
            <person name="Boriskina E.V."/>
            <person name="Gordinskaya N.A."/>
            <person name="Kropotov V.S."/>
            <person name="Alekseeva A.E."/>
            <person name="Makhova M.A."/>
            <person name="Kryazhev D.V."/>
            <person name="Shkurkina I.S."/>
        </authorList>
    </citation>
    <scope>NUCLEOTIDE SEQUENCE [LARGE SCALE GENOMIC DNA]</scope>
    <source>
        <strain evidence="1 2">NNCa 2741</strain>
    </source>
</reference>
<proteinExistence type="predicted"/>
<sequence>MKIKLLLGLAGSVAFFNSCSSDNYDMINPSGQKLLLSKVTTTYYDDPTKPETAVETLEYNSQGELIRMQSKGRSSTFEYSNGKPVKINYYNDKQVLQYYMDFTYQGDQLTGNKAVYPNPNNNRTYSYTYNSNGQLISSTLCQSADCSKPGTISYTYNGNNVSVETSSTGGNFSITDKSEYTYDNKLTPYANTNKYLKVMMGRAMKLSENNYLTDKNSFQDNDGSWKPSETTKYTLQYNNAGLPVQATGIGSDGNLSVQYNYEYIIAQ</sequence>
<dbReference type="Gene3D" id="2.180.10.10">
    <property type="entry name" value="RHS repeat-associated core"/>
    <property type="match status" value="1"/>
</dbReference>
<protein>
    <recommendedName>
        <fullName evidence="3">DUF4595 domain-containing protein</fullName>
    </recommendedName>
</protein>